<comment type="caution">
    <text evidence="1">The sequence shown here is derived from an EMBL/GenBank/DDBJ whole genome shotgun (WGS) entry which is preliminary data.</text>
</comment>
<sequence length="80" mass="8944">MAIETARKLILAFNRGVISAFGLARIDLKRTGMSAETQTNWMPRVLGSMMLRPGFGYKDNTRADTVSRLMPFVFSEDDTA</sequence>
<proteinExistence type="predicted"/>
<organism evidence="1">
    <name type="scientific">marine sediment metagenome</name>
    <dbReference type="NCBI Taxonomy" id="412755"/>
    <lineage>
        <taxon>unclassified sequences</taxon>
        <taxon>metagenomes</taxon>
        <taxon>ecological metagenomes</taxon>
    </lineage>
</organism>
<name>A0A0F9AN54_9ZZZZ</name>
<evidence type="ECO:0000313" key="1">
    <source>
        <dbReference type="EMBL" id="KKK79874.1"/>
    </source>
</evidence>
<feature type="non-terminal residue" evidence="1">
    <location>
        <position position="80"/>
    </location>
</feature>
<dbReference type="AlphaFoldDB" id="A0A0F9AN54"/>
<gene>
    <name evidence="1" type="ORF">LCGC14_2829110</name>
</gene>
<reference evidence="1" key="1">
    <citation type="journal article" date="2015" name="Nature">
        <title>Complex archaea that bridge the gap between prokaryotes and eukaryotes.</title>
        <authorList>
            <person name="Spang A."/>
            <person name="Saw J.H."/>
            <person name="Jorgensen S.L."/>
            <person name="Zaremba-Niedzwiedzka K."/>
            <person name="Martijn J."/>
            <person name="Lind A.E."/>
            <person name="van Eijk R."/>
            <person name="Schleper C."/>
            <person name="Guy L."/>
            <person name="Ettema T.J."/>
        </authorList>
    </citation>
    <scope>NUCLEOTIDE SEQUENCE</scope>
</reference>
<dbReference type="EMBL" id="LAZR01053833">
    <property type="protein sequence ID" value="KKK79874.1"/>
    <property type="molecule type" value="Genomic_DNA"/>
</dbReference>
<accession>A0A0F9AN54</accession>
<protein>
    <submittedName>
        <fullName evidence="1">Uncharacterized protein</fullName>
    </submittedName>
</protein>